<sequence length="106" mass="12094">MNYRVQFAPEARDQLEDIERFICEAGSPITAARYVDAIVSFCLRLQTFPERGVPRNDLLPGLRVTHYRQRAVIAYLVDPEVVSIVGVFYGGQAWEPSFVDPTEHDH</sequence>
<protein>
    <submittedName>
        <fullName evidence="2">Plasmid stabilization system protein ParE</fullName>
    </submittedName>
</protein>
<dbReference type="RefSeq" id="WP_090812305.1">
    <property type="nucleotide sequence ID" value="NZ_FNKX01000004.1"/>
</dbReference>
<dbReference type="Proteomes" id="UP000199365">
    <property type="component" value="Unassembled WGS sequence"/>
</dbReference>
<reference evidence="3" key="1">
    <citation type="submission" date="2016-10" db="EMBL/GenBank/DDBJ databases">
        <authorList>
            <person name="Varghese N."/>
            <person name="Submissions S."/>
        </authorList>
    </citation>
    <scope>NUCLEOTIDE SEQUENCE [LARGE SCALE GENOMIC DNA]</scope>
    <source>
        <strain evidence="3">DUS833</strain>
    </source>
</reference>
<evidence type="ECO:0000313" key="3">
    <source>
        <dbReference type="Proteomes" id="UP000199365"/>
    </source>
</evidence>
<name>A0A1H1KGP7_9BURK</name>
<evidence type="ECO:0000256" key="1">
    <source>
        <dbReference type="ARBA" id="ARBA00022649"/>
    </source>
</evidence>
<proteinExistence type="predicted"/>
<dbReference type="EMBL" id="FNKX01000004">
    <property type="protein sequence ID" value="SDR61518.1"/>
    <property type="molecule type" value="Genomic_DNA"/>
</dbReference>
<organism evidence="2 3">
    <name type="scientific">Paraburkholderia tuberum</name>
    <dbReference type="NCBI Taxonomy" id="157910"/>
    <lineage>
        <taxon>Bacteria</taxon>
        <taxon>Pseudomonadati</taxon>
        <taxon>Pseudomonadota</taxon>
        <taxon>Betaproteobacteria</taxon>
        <taxon>Burkholderiales</taxon>
        <taxon>Burkholderiaceae</taxon>
        <taxon>Paraburkholderia</taxon>
    </lineage>
</organism>
<dbReference type="InterPro" id="IPR035093">
    <property type="entry name" value="RelE/ParE_toxin_dom_sf"/>
</dbReference>
<dbReference type="Gene3D" id="3.30.2310.20">
    <property type="entry name" value="RelE-like"/>
    <property type="match status" value="1"/>
</dbReference>
<keyword evidence="3" id="KW-1185">Reference proteome</keyword>
<accession>A0A1H1KGP7</accession>
<dbReference type="AlphaFoldDB" id="A0A1H1KGP7"/>
<dbReference type="STRING" id="157910.SAMN05445850_7803"/>
<gene>
    <name evidence="2" type="ORF">SAMN05445850_7803</name>
</gene>
<keyword evidence="1" id="KW-1277">Toxin-antitoxin system</keyword>
<dbReference type="Pfam" id="PF05016">
    <property type="entry name" value="ParE_toxin"/>
    <property type="match status" value="1"/>
</dbReference>
<evidence type="ECO:0000313" key="2">
    <source>
        <dbReference type="EMBL" id="SDR61518.1"/>
    </source>
</evidence>
<dbReference type="InterPro" id="IPR007712">
    <property type="entry name" value="RelE/ParE_toxin"/>
</dbReference>